<evidence type="ECO:0000313" key="5">
    <source>
        <dbReference type="EMBL" id="AJZ76054.1"/>
    </source>
</evidence>
<dbReference type="PRINTS" id="PR00377">
    <property type="entry name" value="IMPHPHTASES"/>
</dbReference>
<dbReference type="GO" id="GO:0046872">
    <property type="term" value="F:metal ion binding"/>
    <property type="evidence" value="ECO:0007669"/>
    <property type="project" value="UniProtKB-KW"/>
</dbReference>
<dbReference type="Pfam" id="PF00459">
    <property type="entry name" value="Inositol_P"/>
    <property type="match status" value="1"/>
</dbReference>
<accession>A0A3G1B5H1</accession>
<dbReference type="KEGG" id="tah:SU86_006360"/>
<evidence type="ECO:0000256" key="3">
    <source>
        <dbReference type="ARBA" id="ARBA00044544"/>
    </source>
</evidence>
<proteinExistence type="predicted"/>
<sequence>MSENLPFSNPLSEAFAALDAAKKASLAVMEVYNEEFTSQLKEDDSPITKADLQSNEIIKRALSSSGLHVLSEEDADDMARLHQEKIWIIDPLDGTSDFVNRTGEFTIMIALVQNKIPIIGAISRPTTNTIFLAQKGAGAYKLENNKWSRLQVSQTKDITQCKAVGSRFHLTEQEKDFFKKLGVASFESRGSSLKVAEICQGMADLYLTTSNKIKQWDTCASHCLITESGGKITDTMGKEVLYNTEKVNHENGLVVTNGLVHEEIIRRFCS</sequence>
<dbReference type="Gene3D" id="3.40.190.80">
    <property type="match status" value="1"/>
</dbReference>
<organism evidence="5 6">
    <name type="scientific">Candidatus Nitrosotenuis cloacae</name>
    <dbReference type="NCBI Taxonomy" id="1603555"/>
    <lineage>
        <taxon>Archaea</taxon>
        <taxon>Nitrososphaerota</taxon>
        <taxon>Candidatus Nitrosotenuis</taxon>
    </lineage>
</organism>
<protein>
    <recommendedName>
        <fullName evidence="3">3'-phosphoadenosine 5'-phosphate phosphatase</fullName>
    </recommendedName>
</protein>
<dbReference type="Proteomes" id="UP000266745">
    <property type="component" value="Chromosome"/>
</dbReference>
<feature type="binding site" evidence="4">
    <location>
        <position position="93"/>
    </location>
    <ligand>
        <name>Mg(2+)</name>
        <dbReference type="ChEBI" id="CHEBI:18420"/>
        <label>2</label>
    </ligand>
</feature>
<dbReference type="EMBL" id="CP011097">
    <property type="protein sequence ID" value="AJZ76054.1"/>
    <property type="molecule type" value="Genomic_DNA"/>
</dbReference>
<comment type="cofactor">
    <cofactor evidence="4">
        <name>Mg(2+)</name>
        <dbReference type="ChEBI" id="CHEBI:18420"/>
    </cofactor>
</comment>
<keyword evidence="2 4" id="KW-0460">Magnesium</keyword>
<evidence type="ECO:0000256" key="2">
    <source>
        <dbReference type="ARBA" id="ARBA00022842"/>
    </source>
</evidence>
<dbReference type="Gene3D" id="3.30.540.10">
    <property type="entry name" value="Fructose-1,6-Bisphosphatase, subunit A, domain 1"/>
    <property type="match status" value="1"/>
</dbReference>
<reference evidence="5 6" key="1">
    <citation type="journal article" date="2016" name="Sci. Rep.">
        <title>A novel ammonia-oxidizing archaeon from wastewater treatment plant: Its enrichment, physiological and genomic characteristics.</title>
        <authorList>
            <person name="Li Y."/>
            <person name="Ding K."/>
            <person name="Wen X."/>
            <person name="Zhang B."/>
            <person name="Shen B."/>
            <person name="Yang Y."/>
        </authorList>
    </citation>
    <scope>NUCLEOTIDE SEQUENCE [LARGE SCALE GENOMIC DNA]</scope>
    <source>
        <strain evidence="5 6">SAT1</strain>
    </source>
</reference>
<dbReference type="PANTHER" id="PTHR43028:SF5">
    <property type="entry name" value="3'(2'),5'-BISPHOSPHATE NUCLEOTIDASE 1"/>
    <property type="match status" value="1"/>
</dbReference>
<dbReference type="STRING" id="1603555.SU86_006360"/>
<feature type="binding site" evidence="4">
    <location>
        <position position="90"/>
    </location>
    <ligand>
        <name>Mg(2+)</name>
        <dbReference type="ChEBI" id="CHEBI:18420"/>
        <label>2</label>
    </ligand>
</feature>
<dbReference type="CDD" id="cd01638">
    <property type="entry name" value="CysQ"/>
    <property type="match status" value="1"/>
</dbReference>
<evidence type="ECO:0000313" key="6">
    <source>
        <dbReference type="Proteomes" id="UP000266745"/>
    </source>
</evidence>
<dbReference type="InterPro" id="IPR020583">
    <property type="entry name" value="Inositol_monoP_metal-BS"/>
</dbReference>
<gene>
    <name evidence="5" type="ORF">SU86_006360</name>
</gene>
<dbReference type="RefSeq" id="WP_048186673.1">
    <property type="nucleotide sequence ID" value="NZ_CP011097.1"/>
</dbReference>
<dbReference type="PROSITE" id="PS00630">
    <property type="entry name" value="IMP_2"/>
    <property type="match status" value="1"/>
</dbReference>
<dbReference type="InterPro" id="IPR050725">
    <property type="entry name" value="CysQ/Inositol_MonoPase"/>
</dbReference>
<dbReference type="InterPro" id="IPR020550">
    <property type="entry name" value="Inositol_monophosphatase_CS"/>
</dbReference>
<dbReference type="PANTHER" id="PTHR43028">
    <property type="entry name" value="3'(2'),5'-BISPHOSPHATE NUCLEOTIDASE 1"/>
    <property type="match status" value="1"/>
</dbReference>
<dbReference type="PROSITE" id="PS00629">
    <property type="entry name" value="IMP_1"/>
    <property type="match status" value="1"/>
</dbReference>
<dbReference type="SUPFAM" id="SSF56655">
    <property type="entry name" value="Carbohydrate phosphatase"/>
    <property type="match status" value="1"/>
</dbReference>
<dbReference type="OrthoDB" id="58111at2157"/>
<keyword evidence="1 4" id="KW-0479">Metal-binding</keyword>
<feature type="binding site" evidence="4">
    <location>
        <position position="217"/>
    </location>
    <ligand>
        <name>Mg(2+)</name>
        <dbReference type="ChEBI" id="CHEBI:18420"/>
        <label>1</label>
        <note>catalytic</note>
    </ligand>
</feature>
<dbReference type="InterPro" id="IPR000760">
    <property type="entry name" value="Inositol_monophosphatase-like"/>
</dbReference>
<dbReference type="GO" id="GO:0046854">
    <property type="term" value="P:phosphatidylinositol phosphate biosynthetic process"/>
    <property type="evidence" value="ECO:0007669"/>
    <property type="project" value="InterPro"/>
</dbReference>
<evidence type="ECO:0000256" key="1">
    <source>
        <dbReference type="ARBA" id="ARBA00022723"/>
    </source>
</evidence>
<dbReference type="AlphaFoldDB" id="A0A3G1B5H1"/>
<keyword evidence="6" id="KW-1185">Reference proteome</keyword>
<feature type="binding site" evidence="4">
    <location>
        <position position="72"/>
    </location>
    <ligand>
        <name>Mg(2+)</name>
        <dbReference type="ChEBI" id="CHEBI:18420"/>
        <label>1</label>
        <note>catalytic</note>
    </ligand>
</feature>
<evidence type="ECO:0000256" key="4">
    <source>
        <dbReference type="PIRSR" id="PIRSR600760-2"/>
    </source>
</evidence>
<dbReference type="GeneID" id="24874172"/>
<feature type="binding site" evidence="4">
    <location>
        <position position="92"/>
    </location>
    <ligand>
        <name>Mg(2+)</name>
        <dbReference type="ChEBI" id="CHEBI:18420"/>
        <label>1</label>
        <note>catalytic</note>
    </ligand>
</feature>
<name>A0A3G1B5H1_9ARCH</name>